<keyword evidence="4" id="KW-1005">Bacterial flagellum biogenesis</keyword>
<keyword evidence="2 4" id="KW-0732">Signal</keyword>
<keyword evidence="7" id="KW-0969">Cilium</keyword>
<keyword evidence="3 4" id="KW-0574">Periplasm</keyword>
<dbReference type="Gene3D" id="2.30.30.760">
    <property type="match status" value="1"/>
</dbReference>
<dbReference type="Pfam" id="PF13144">
    <property type="entry name" value="ChapFlgA"/>
    <property type="match status" value="1"/>
</dbReference>
<keyword evidence="7" id="KW-0282">Flagellum</keyword>
<dbReference type="GO" id="GO:0042597">
    <property type="term" value="C:periplasmic space"/>
    <property type="evidence" value="ECO:0007669"/>
    <property type="project" value="UniProtKB-SubCell"/>
</dbReference>
<evidence type="ECO:0000313" key="8">
    <source>
        <dbReference type="Proteomes" id="UP000243719"/>
    </source>
</evidence>
<feature type="signal peptide" evidence="4">
    <location>
        <begin position="1"/>
        <end position="38"/>
    </location>
</feature>
<reference evidence="8" key="1">
    <citation type="submission" date="2016-09" db="EMBL/GenBank/DDBJ databases">
        <authorList>
            <person name="Varghese N."/>
            <person name="Submissions S."/>
        </authorList>
    </citation>
    <scope>NUCLEOTIDE SEQUENCE [LARGE SCALE GENOMIC DNA]</scope>
    <source>
        <strain evidence="8">JS23</strain>
    </source>
</reference>
<organism evidence="7 8">
    <name type="scientific">Chitinasiproducens palmae</name>
    <dbReference type="NCBI Taxonomy" id="1770053"/>
    <lineage>
        <taxon>Bacteria</taxon>
        <taxon>Pseudomonadati</taxon>
        <taxon>Pseudomonadota</taxon>
        <taxon>Betaproteobacteria</taxon>
        <taxon>Burkholderiales</taxon>
        <taxon>Burkholderiaceae</taxon>
        <taxon>Chitinasiproducens</taxon>
    </lineage>
</organism>
<dbReference type="Pfam" id="PF17656">
    <property type="entry name" value="ChapFlgA_N"/>
    <property type="match status" value="1"/>
</dbReference>
<dbReference type="InterPro" id="IPR013974">
    <property type="entry name" value="SAF"/>
</dbReference>
<dbReference type="RefSeq" id="WP_407919391.1">
    <property type="nucleotide sequence ID" value="NZ_FNLO01000001.1"/>
</dbReference>
<proteinExistence type="inferred from homology"/>
<comment type="function">
    <text evidence="4">Involved in the assembly process of the P-ring formation. It may associate with FlgF on the rod constituting a structure essential for the P-ring assembly or may act as a modulator protein for the P-ring assembly.</text>
</comment>
<evidence type="ECO:0000256" key="1">
    <source>
        <dbReference type="ARBA" id="ARBA00004418"/>
    </source>
</evidence>
<dbReference type="STRING" id="1770053.SAMN05216551_101482"/>
<dbReference type="Proteomes" id="UP000243719">
    <property type="component" value="Unassembled WGS sequence"/>
</dbReference>
<feature type="compositionally biased region" description="Basic and acidic residues" evidence="5">
    <location>
        <begin position="239"/>
        <end position="250"/>
    </location>
</feature>
<evidence type="ECO:0000259" key="6">
    <source>
        <dbReference type="SMART" id="SM00858"/>
    </source>
</evidence>
<feature type="region of interest" description="Disordered" evidence="5">
    <location>
        <begin position="221"/>
        <end position="250"/>
    </location>
</feature>
<comment type="subcellular location">
    <subcellularLocation>
        <location evidence="1 4">Periplasm</location>
    </subcellularLocation>
</comment>
<evidence type="ECO:0000256" key="5">
    <source>
        <dbReference type="SAM" id="MobiDB-lite"/>
    </source>
</evidence>
<dbReference type="InterPro" id="IPR041231">
    <property type="entry name" value="FlgA_N"/>
</dbReference>
<dbReference type="AlphaFoldDB" id="A0A1H2PJP7"/>
<evidence type="ECO:0000256" key="4">
    <source>
        <dbReference type="RuleBase" id="RU362063"/>
    </source>
</evidence>
<comment type="similarity">
    <text evidence="4">Belongs to the FlgA family.</text>
</comment>
<dbReference type="Gene3D" id="3.90.1210.10">
    <property type="entry name" value="Antifreeze-like/N-acetylneuraminic acid synthase C-terminal domain"/>
    <property type="match status" value="1"/>
</dbReference>
<protein>
    <recommendedName>
        <fullName evidence="4">Flagella basal body P-ring formation protein FlgA</fullName>
    </recommendedName>
</protein>
<evidence type="ECO:0000256" key="3">
    <source>
        <dbReference type="ARBA" id="ARBA00022764"/>
    </source>
</evidence>
<accession>A0A1H2PJP7</accession>
<dbReference type="NCBIfam" id="TIGR03170">
    <property type="entry name" value="flgA_cterm"/>
    <property type="match status" value="1"/>
</dbReference>
<dbReference type="GO" id="GO:0044780">
    <property type="term" value="P:bacterial-type flagellum assembly"/>
    <property type="evidence" value="ECO:0007669"/>
    <property type="project" value="InterPro"/>
</dbReference>
<evidence type="ECO:0000256" key="2">
    <source>
        <dbReference type="ARBA" id="ARBA00022729"/>
    </source>
</evidence>
<gene>
    <name evidence="7" type="ORF">SAMN05216551_101482</name>
</gene>
<keyword evidence="7" id="KW-0966">Cell projection</keyword>
<dbReference type="CDD" id="cd11614">
    <property type="entry name" value="SAF_CpaB_FlgA_like"/>
    <property type="match status" value="1"/>
</dbReference>
<feature type="domain" description="SAF" evidence="6">
    <location>
        <begin position="126"/>
        <end position="188"/>
    </location>
</feature>
<dbReference type="EMBL" id="FNLO01000001">
    <property type="protein sequence ID" value="SDV46611.1"/>
    <property type="molecule type" value="Genomic_DNA"/>
</dbReference>
<dbReference type="InterPro" id="IPR017585">
    <property type="entry name" value="SAF_FlgA"/>
</dbReference>
<sequence length="250" mass="25595">MAEAGRHDDTGHTAPVRRARMAAACVMAWLALAPGVCAAQAGAERQDPEAIRATAEAFAREQAAGLPGRVEVAITAPAPRGLAACASLEPFLPPGGRLWGRATIGVRCLGPRPWTVYLQARVSVTGTYYVAARNIEPGETLSAADLTPRDGDLTLLPVSVLTDPAQAIGGVASNRINAGLPVRGDLVRAALAVRAGQPVRLVAEGPGFAITAEGSALGNASAGQPVRVRTESGTVVSGRAREDGSVDVSR</sequence>
<evidence type="ECO:0000313" key="7">
    <source>
        <dbReference type="EMBL" id="SDV46611.1"/>
    </source>
</evidence>
<keyword evidence="8" id="KW-1185">Reference proteome</keyword>
<dbReference type="PANTHER" id="PTHR36307">
    <property type="entry name" value="FLAGELLA BASAL BODY P-RING FORMATION PROTEIN FLGA"/>
    <property type="match status" value="1"/>
</dbReference>
<feature type="chain" id="PRO_5017105358" description="Flagella basal body P-ring formation protein FlgA" evidence="4">
    <location>
        <begin position="39"/>
        <end position="250"/>
    </location>
</feature>
<name>A0A1H2PJP7_9BURK</name>
<dbReference type="PANTHER" id="PTHR36307:SF1">
    <property type="entry name" value="FLAGELLA BASAL BODY P-RING FORMATION PROTEIN FLGA"/>
    <property type="match status" value="1"/>
</dbReference>
<dbReference type="SMART" id="SM00858">
    <property type="entry name" value="SAF"/>
    <property type="match status" value="1"/>
</dbReference>
<dbReference type="InterPro" id="IPR039246">
    <property type="entry name" value="Flagellar_FlgA"/>
</dbReference>